<dbReference type="InterPro" id="IPR037914">
    <property type="entry name" value="SpoVT-AbrB_sf"/>
</dbReference>
<dbReference type="Pfam" id="PF04014">
    <property type="entry name" value="MazE_antitoxin"/>
    <property type="match status" value="1"/>
</dbReference>
<protein>
    <submittedName>
        <fullName evidence="3">AbrB/MazE/SpoVT family DNA-binding domain-containing protein</fullName>
    </submittedName>
</protein>
<comment type="caution">
    <text evidence="3">The sequence shown here is derived from an EMBL/GenBank/DDBJ whole genome shotgun (WGS) entry which is preliminary data.</text>
</comment>
<dbReference type="AlphaFoldDB" id="A0A553UWW8"/>
<evidence type="ECO:0000256" key="1">
    <source>
        <dbReference type="PROSITE-ProRule" id="PRU01076"/>
    </source>
</evidence>
<evidence type="ECO:0000259" key="2">
    <source>
        <dbReference type="PROSITE" id="PS51740"/>
    </source>
</evidence>
<dbReference type="SUPFAM" id="SSF89447">
    <property type="entry name" value="AbrB/MazE/MraZ-like"/>
    <property type="match status" value="1"/>
</dbReference>
<dbReference type="EMBL" id="VKDB01000010">
    <property type="protein sequence ID" value="TSA84703.1"/>
    <property type="molecule type" value="Genomic_DNA"/>
</dbReference>
<dbReference type="GO" id="GO:0003677">
    <property type="term" value="F:DNA binding"/>
    <property type="evidence" value="ECO:0007669"/>
    <property type="project" value="UniProtKB-UniRule"/>
</dbReference>
<keyword evidence="1 3" id="KW-0238">DNA-binding</keyword>
<evidence type="ECO:0000313" key="3">
    <source>
        <dbReference type="EMBL" id="TSA84703.1"/>
    </source>
</evidence>
<dbReference type="OrthoDB" id="9811597at2"/>
<organism evidence="3 4">
    <name type="scientific">Deinococcus detaillensis</name>
    <dbReference type="NCBI Taxonomy" id="2592048"/>
    <lineage>
        <taxon>Bacteria</taxon>
        <taxon>Thermotogati</taxon>
        <taxon>Deinococcota</taxon>
        <taxon>Deinococci</taxon>
        <taxon>Deinococcales</taxon>
        <taxon>Deinococcaceae</taxon>
        <taxon>Deinococcus</taxon>
    </lineage>
</organism>
<dbReference type="PROSITE" id="PS51740">
    <property type="entry name" value="SPOVT_ABRB"/>
    <property type="match status" value="1"/>
</dbReference>
<gene>
    <name evidence="3" type="ORF">FNU79_10750</name>
</gene>
<dbReference type="Proteomes" id="UP000316092">
    <property type="component" value="Unassembled WGS sequence"/>
</dbReference>
<name>A0A553UWW8_9DEIO</name>
<sequence>MTAQHAYNLKIQAQGRVVVPADVRTELGVKEGDDLILLKDEGGYRLTSRRLLVRSLRGIVKKTGEAEGRDLTGELLGDRRAEAAQKGW</sequence>
<accession>A0A553UWW8</accession>
<dbReference type="NCBIfam" id="TIGR01439">
    <property type="entry name" value="lp_hng_hel_AbrB"/>
    <property type="match status" value="1"/>
</dbReference>
<keyword evidence="4" id="KW-1185">Reference proteome</keyword>
<evidence type="ECO:0000313" key="4">
    <source>
        <dbReference type="Proteomes" id="UP000316092"/>
    </source>
</evidence>
<dbReference type="Gene3D" id="2.10.260.10">
    <property type="match status" value="1"/>
</dbReference>
<dbReference type="RefSeq" id="WP_143720850.1">
    <property type="nucleotide sequence ID" value="NZ_VKDB01000010.1"/>
</dbReference>
<dbReference type="InterPro" id="IPR007159">
    <property type="entry name" value="SpoVT-AbrB_dom"/>
</dbReference>
<feature type="domain" description="SpoVT-AbrB" evidence="2">
    <location>
        <begin position="6"/>
        <end position="51"/>
    </location>
</feature>
<reference evidence="3 4" key="1">
    <citation type="submission" date="2019-07" db="EMBL/GenBank/DDBJ databases">
        <title>Deinococcus detaillus sp. nov., isolated from humus soil in Antarctica.</title>
        <authorList>
            <person name="Zhang K."/>
        </authorList>
    </citation>
    <scope>NUCLEOTIDE SEQUENCE [LARGE SCALE GENOMIC DNA]</scope>
    <source>
        <strain evidence="3 4">H1</strain>
    </source>
</reference>
<proteinExistence type="predicted"/>
<dbReference type="SMART" id="SM00966">
    <property type="entry name" value="SpoVT_AbrB"/>
    <property type="match status" value="1"/>
</dbReference>